<evidence type="ECO:0000259" key="1">
    <source>
        <dbReference type="PROSITE" id="PS50053"/>
    </source>
</evidence>
<feature type="non-terminal residue" evidence="2">
    <location>
        <position position="1"/>
    </location>
</feature>
<protein>
    <submittedName>
        <fullName evidence="2">Ubiquitin-related domain-containing protein</fullName>
    </submittedName>
</protein>
<organism evidence="2 3">
    <name type="scientific">Blyttiomyces helicus</name>
    <dbReference type="NCBI Taxonomy" id="388810"/>
    <lineage>
        <taxon>Eukaryota</taxon>
        <taxon>Fungi</taxon>
        <taxon>Fungi incertae sedis</taxon>
        <taxon>Chytridiomycota</taxon>
        <taxon>Chytridiomycota incertae sedis</taxon>
        <taxon>Chytridiomycetes</taxon>
        <taxon>Chytridiomycetes incertae sedis</taxon>
        <taxon>Blyttiomyces</taxon>
    </lineage>
</organism>
<proteinExistence type="predicted"/>
<dbReference type="InterPro" id="IPR029071">
    <property type="entry name" value="Ubiquitin-like_domsf"/>
</dbReference>
<feature type="domain" description="Ubiquitin-like" evidence="1">
    <location>
        <begin position="1"/>
        <end position="77"/>
    </location>
</feature>
<keyword evidence="3" id="KW-1185">Reference proteome</keyword>
<dbReference type="EMBL" id="KZ994549">
    <property type="protein sequence ID" value="RKO92656.1"/>
    <property type="molecule type" value="Genomic_DNA"/>
</dbReference>
<reference evidence="3" key="1">
    <citation type="journal article" date="2018" name="Nat. Microbiol.">
        <title>Leveraging single-cell genomics to expand the fungal tree of life.</title>
        <authorList>
            <person name="Ahrendt S.R."/>
            <person name="Quandt C.A."/>
            <person name="Ciobanu D."/>
            <person name="Clum A."/>
            <person name="Salamov A."/>
            <person name="Andreopoulos B."/>
            <person name="Cheng J.F."/>
            <person name="Woyke T."/>
            <person name="Pelin A."/>
            <person name="Henrissat B."/>
            <person name="Reynolds N.K."/>
            <person name="Benny G.L."/>
            <person name="Smith M.E."/>
            <person name="James T.Y."/>
            <person name="Grigoriev I.V."/>
        </authorList>
    </citation>
    <scope>NUCLEOTIDE SEQUENCE [LARGE SCALE GENOMIC DNA]</scope>
</reference>
<sequence length="78" mass="8812">QHIQIKVVGDQGEIAFKIKRSTALQRLMDAYINKSGQDRASVRFLYDGNRLEGTETPEELDMEEGDQIQVTVQQIGGF</sequence>
<dbReference type="PROSITE" id="PS50053">
    <property type="entry name" value="UBIQUITIN_2"/>
    <property type="match status" value="1"/>
</dbReference>
<dbReference type="PANTHER" id="PTHR10562">
    <property type="entry name" value="SMALL UBIQUITIN-RELATED MODIFIER"/>
    <property type="match status" value="1"/>
</dbReference>
<dbReference type="Pfam" id="PF11976">
    <property type="entry name" value="Rad60-SLD"/>
    <property type="match status" value="1"/>
</dbReference>
<dbReference type="Gene3D" id="3.10.20.90">
    <property type="entry name" value="Phosphatidylinositol 3-kinase Catalytic Subunit, Chain A, domain 1"/>
    <property type="match status" value="1"/>
</dbReference>
<dbReference type="InterPro" id="IPR000626">
    <property type="entry name" value="Ubiquitin-like_dom"/>
</dbReference>
<gene>
    <name evidence="2" type="ORF">BDK51DRAFT_16586</name>
</gene>
<accession>A0A4P9WPD0</accession>
<dbReference type="SMART" id="SM00213">
    <property type="entry name" value="UBQ"/>
    <property type="match status" value="1"/>
</dbReference>
<name>A0A4P9WPD0_9FUNG</name>
<evidence type="ECO:0000313" key="2">
    <source>
        <dbReference type="EMBL" id="RKO92656.1"/>
    </source>
</evidence>
<dbReference type="InterPro" id="IPR022617">
    <property type="entry name" value="Rad60/SUMO-like_dom"/>
</dbReference>
<dbReference type="SUPFAM" id="SSF54236">
    <property type="entry name" value="Ubiquitin-like"/>
    <property type="match status" value="1"/>
</dbReference>
<dbReference type="OrthoDB" id="442921at2759"/>
<dbReference type="Proteomes" id="UP000269721">
    <property type="component" value="Unassembled WGS sequence"/>
</dbReference>
<dbReference type="AlphaFoldDB" id="A0A4P9WPD0"/>
<evidence type="ECO:0000313" key="3">
    <source>
        <dbReference type="Proteomes" id="UP000269721"/>
    </source>
</evidence>